<dbReference type="OrthoDB" id="197680at2"/>
<evidence type="ECO:0000313" key="3">
    <source>
        <dbReference type="EMBL" id="SNY99503.1"/>
    </source>
</evidence>
<dbReference type="Proteomes" id="UP000219048">
    <property type="component" value="Unassembled WGS sequence"/>
</dbReference>
<dbReference type="InterPro" id="IPR053850">
    <property type="entry name" value="Glyco_hydro_123_N_2"/>
</dbReference>
<dbReference type="PROSITE" id="PS51257">
    <property type="entry name" value="PROKAR_LIPOPROTEIN"/>
    <property type="match status" value="1"/>
</dbReference>
<sequence length="649" mass="75189">MKYCVAIWALIFIVSCSFNKGDVKKDKFLLDDKVSMDNLETIPEWLQFEVSNSLPSDSLNLWIPTGKLETSSLIRVPRFPVQYSQARLDSSVFDLSRYDIKLIEDTLQHKISALKNEQVSAQIAVAAKQHIEDLTVMVGDFISDYGDKISADNVKVRYAKYVPVHRARSELSWTGKPEEIFGPEVFGFGAPDLVADPLMEMSKVYVPAYRAQPIWFTFFVPKNVKSGIYRGTISIETKEFSTKVIPIAIDVSNNQIPDAEDYEFFLDLWLNPNAIAVAHQVQLWTEEHWILIEKYMQDLVSRGAKTITTTITHDPWQIDWLNGKKRSQTGIGYAPMIQWNLMEANTWTYDYSVFDTYVDLALKTGLSERIDVFSLTPFEWEGKRYVTYFDNAKKEMIETAFDQSDREYELLWIQFLKDFEKHLKEKGWFEKTYLSFDESPKHVIASILKIVKEGAPDFLNRFSIAGKPHTSDMANAMSIFYPHFKPQYNKEKPIGQVLLERKQSRKTTTWYLCGDPAHPNTFSYSPAIESRLIPWLTLKLNVDGYLRWAYNSWPDKDPFKNPVFNYIQGDDYYVYPGKQGPISSIRWELLKEGIEDVEFFNVIKKKNKIPINDLKKSITYATQDEDGRFKEIDDFVNARNILLGNSDNK</sequence>
<feature type="domain" description="Glycoside hydrolase 123 catalytic" evidence="1">
    <location>
        <begin position="269"/>
        <end position="602"/>
    </location>
</feature>
<reference evidence="4" key="1">
    <citation type="submission" date="2017-09" db="EMBL/GenBank/DDBJ databases">
        <authorList>
            <person name="Varghese N."/>
            <person name="Submissions S."/>
        </authorList>
    </citation>
    <scope>NUCLEOTIDE SEQUENCE [LARGE SCALE GENOMIC DNA]</scope>
    <source>
        <strain evidence="4">DSM 25885</strain>
    </source>
</reference>
<feature type="domain" description="Glycoside hydrolase 123 N-terminal" evidence="2">
    <location>
        <begin position="107"/>
        <end position="236"/>
    </location>
</feature>
<dbReference type="Pfam" id="PF22680">
    <property type="entry name" value="Glyco_hydro_123_N_2"/>
    <property type="match status" value="1"/>
</dbReference>
<accession>A0A285MS42</accession>
<evidence type="ECO:0000259" key="2">
    <source>
        <dbReference type="Pfam" id="PF22680"/>
    </source>
</evidence>
<dbReference type="EMBL" id="OBEH01000002">
    <property type="protein sequence ID" value="SNY99503.1"/>
    <property type="molecule type" value="Genomic_DNA"/>
</dbReference>
<name>A0A285MS42_9FLAO</name>
<organism evidence="3 4">
    <name type="scientific">Flagellimonas pacifica</name>
    <dbReference type="NCBI Taxonomy" id="1247520"/>
    <lineage>
        <taxon>Bacteria</taxon>
        <taxon>Pseudomonadati</taxon>
        <taxon>Bacteroidota</taxon>
        <taxon>Flavobacteriia</taxon>
        <taxon>Flavobacteriales</taxon>
        <taxon>Flavobacteriaceae</taxon>
        <taxon>Flagellimonas</taxon>
    </lineage>
</organism>
<dbReference type="RefSeq" id="WP_097044996.1">
    <property type="nucleotide sequence ID" value="NZ_OBEH01000002.1"/>
</dbReference>
<evidence type="ECO:0000313" key="4">
    <source>
        <dbReference type="Proteomes" id="UP000219048"/>
    </source>
</evidence>
<protein>
    <submittedName>
        <fullName evidence="3">Uncharacterized protein</fullName>
    </submittedName>
</protein>
<keyword evidence="4" id="KW-1185">Reference proteome</keyword>
<dbReference type="InterPro" id="IPR025150">
    <property type="entry name" value="GH123_cat"/>
</dbReference>
<dbReference type="Pfam" id="PF13320">
    <property type="entry name" value="GH123_cat"/>
    <property type="match status" value="1"/>
</dbReference>
<gene>
    <name evidence="3" type="ORF">SAMN06265377_1313</name>
</gene>
<evidence type="ECO:0000259" key="1">
    <source>
        <dbReference type="Pfam" id="PF13320"/>
    </source>
</evidence>
<dbReference type="AlphaFoldDB" id="A0A285MS42"/>
<proteinExistence type="predicted"/>